<evidence type="ECO:0000256" key="11">
    <source>
        <dbReference type="HAMAP-Rule" id="MF_00123"/>
    </source>
</evidence>
<dbReference type="InterPro" id="IPR036695">
    <property type="entry name" value="Arg-tRNA-synth_N_sf"/>
</dbReference>
<dbReference type="RefSeq" id="WP_085863081.1">
    <property type="nucleotide sequence ID" value="NZ_FWFT01000001.1"/>
</dbReference>
<dbReference type="Gene3D" id="3.30.1360.70">
    <property type="entry name" value="Arginyl tRNA synthetase N-terminal domain"/>
    <property type="match status" value="1"/>
</dbReference>
<comment type="similarity">
    <text evidence="2 11 12">Belongs to the class-I aminoacyl-tRNA synthetase family.</text>
</comment>
<evidence type="ECO:0000256" key="3">
    <source>
        <dbReference type="ARBA" id="ARBA00011245"/>
    </source>
</evidence>
<dbReference type="AlphaFoldDB" id="A0A1Y5RJE5"/>
<dbReference type="InterPro" id="IPR001278">
    <property type="entry name" value="Arg-tRNA-ligase"/>
</dbReference>
<protein>
    <recommendedName>
        <fullName evidence="11">Arginine--tRNA ligase</fullName>
        <ecNumber evidence="11">6.1.1.19</ecNumber>
    </recommendedName>
    <alternativeName>
        <fullName evidence="11">Arginyl-tRNA synthetase</fullName>
        <shortName evidence="11">ArgRS</shortName>
    </alternativeName>
</protein>
<dbReference type="InterPro" id="IPR009080">
    <property type="entry name" value="tRNAsynth_Ia_anticodon-bd"/>
</dbReference>
<dbReference type="GO" id="GO:0004814">
    <property type="term" value="F:arginine-tRNA ligase activity"/>
    <property type="evidence" value="ECO:0007669"/>
    <property type="project" value="UniProtKB-UniRule"/>
</dbReference>
<dbReference type="SMART" id="SM00836">
    <property type="entry name" value="DALR_1"/>
    <property type="match status" value="1"/>
</dbReference>
<dbReference type="Pfam" id="PF03485">
    <property type="entry name" value="Arg_tRNA_synt_N"/>
    <property type="match status" value="1"/>
</dbReference>
<keyword evidence="6 11" id="KW-0547">Nucleotide-binding</keyword>
<gene>
    <name evidence="11 15" type="primary">argS</name>
    <name evidence="15" type="ORF">PSJ8397_00639</name>
</gene>
<dbReference type="InterPro" id="IPR014729">
    <property type="entry name" value="Rossmann-like_a/b/a_fold"/>
</dbReference>
<dbReference type="NCBIfam" id="TIGR00456">
    <property type="entry name" value="argS"/>
    <property type="match status" value="1"/>
</dbReference>
<dbReference type="GO" id="GO:0005524">
    <property type="term" value="F:ATP binding"/>
    <property type="evidence" value="ECO:0007669"/>
    <property type="project" value="UniProtKB-UniRule"/>
</dbReference>
<dbReference type="EMBL" id="FWFT01000001">
    <property type="protein sequence ID" value="SLN18950.1"/>
    <property type="molecule type" value="Genomic_DNA"/>
</dbReference>
<dbReference type="GO" id="GO:0006420">
    <property type="term" value="P:arginyl-tRNA aminoacylation"/>
    <property type="evidence" value="ECO:0007669"/>
    <property type="project" value="UniProtKB-UniRule"/>
</dbReference>
<dbReference type="PANTHER" id="PTHR11956">
    <property type="entry name" value="ARGINYL-TRNA SYNTHETASE"/>
    <property type="match status" value="1"/>
</dbReference>
<feature type="domain" description="Arginyl tRNA synthetase N-terminal" evidence="14">
    <location>
        <begin position="5"/>
        <end position="94"/>
    </location>
</feature>
<evidence type="ECO:0000256" key="8">
    <source>
        <dbReference type="ARBA" id="ARBA00022917"/>
    </source>
</evidence>
<keyword evidence="8 11" id="KW-0648">Protein biosynthesis</keyword>
<comment type="subcellular location">
    <subcellularLocation>
        <location evidence="1 11">Cytoplasm</location>
    </subcellularLocation>
</comment>
<keyword evidence="16" id="KW-1185">Reference proteome</keyword>
<dbReference type="Gene3D" id="3.40.50.620">
    <property type="entry name" value="HUPs"/>
    <property type="match status" value="1"/>
</dbReference>
<keyword evidence="9 11" id="KW-0030">Aminoacyl-tRNA synthetase</keyword>
<dbReference type="InterPro" id="IPR008909">
    <property type="entry name" value="DALR_anticod-bd"/>
</dbReference>
<dbReference type="SMART" id="SM01016">
    <property type="entry name" value="Arg_tRNA_synt_N"/>
    <property type="match status" value="1"/>
</dbReference>
<dbReference type="FunFam" id="3.40.50.620:FF:000062">
    <property type="entry name" value="Arginine--tRNA ligase"/>
    <property type="match status" value="1"/>
</dbReference>
<evidence type="ECO:0000256" key="6">
    <source>
        <dbReference type="ARBA" id="ARBA00022741"/>
    </source>
</evidence>
<comment type="catalytic activity">
    <reaction evidence="10 11">
        <text>tRNA(Arg) + L-arginine + ATP = L-arginyl-tRNA(Arg) + AMP + diphosphate</text>
        <dbReference type="Rhea" id="RHEA:20301"/>
        <dbReference type="Rhea" id="RHEA-COMP:9658"/>
        <dbReference type="Rhea" id="RHEA-COMP:9673"/>
        <dbReference type="ChEBI" id="CHEBI:30616"/>
        <dbReference type="ChEBI" id="CHEBI:32682"/>
        <dbReference type="ChEBI" id="CHEBI:33019"/>
        <dbReference type="ChEBI" id="CHEBI:78442"/>
        <dbReference type="ChEBI" id="CHEBI:78513"/>
        <dbReference type="ChEBI" id="CHEBI:456215"/>
        <dbReference type="EC" id="6.1.1.19"/>
    </reaction>
</comment>
<dbReference type="Gene3D" id="1.10.730.10">
    <property type="entry name" value="Isoleucyl-tRNA Synthetase, Domain 1"/>
    <property type="match status" value="1"/>
</dbReference>
<dbReference type="SUPFAM" id="SSF55190">
    <property type="entry name" value="Arginyl-tRNA synthetase (ArgRS), N-terminal 'additional' domain"/>
    <property type="match status" value="1"/>
</dbReference>
<evidence type="ECO:0000256" key="9">
    <source>
        <dbReference type="ARBA" id="ARBA00023146"/>
    </source>
</evidence>
<feature type="domain" description="DALR anticodon binding" evidence="13">
    <location>
        <begin position="450"/>
        <end position="576"/>
    </location>
</feature>
<dbReference type="HAMAP" id="MF_00123">
    <property type="entry name" value="Arg_tRNA_synth"/>
    <property type="match status" value="1"/>
</dbReference>
<evidence type="ECO:0000256" key="5">
    <source>
        <dbReference type="ARBA" id="ARBA00022598"/>
    </source>
</evidence>
<dbReference type="SUPFAM" id="SSF52374">
    <property type="entry name" value="Nucleotidylyl transferase"/>
    <property type="match status" value="1"/>
</dbReference>
<name>A0A1Y5RJE5_9RHOB</name>
<evidence type="ECO:0000256" key="10">
    <source>
        <dbReference type="ARBA" id="ARBA00049339"/>
    </source>
</evidence>
<sequence length="577" mass="62992">MNLFADIRAHVVECLEAMVREGALPEGLSFDNVTVEPPRDAAHGDMATNAAMVLAKPAKSKPRDIAEALAAKLAGDDRIVSADVAGPGFLNLRLAPSVWADVVRAVLTNADFGRSTMGQGKRINVEYVSANPTGPLHVGHTRGAIFGDALASLLDYAGFDVTREYYINDGGGQVDVLARSVYLRYLEAHGQEVTFEDGTYPGDYLIDAGEALKAKVGDAYLGNSEDVWLAPVREFATEAMMDLIRADLASLGIEMDVFFSEKSLYGTGRIEEAIESLKAKDLIYWGALKPPKGKMPDNWEAREQWLFKSTDFGDDEDRAVQKGDGAWTYFAPDIAYHYDKVSRGFDALVDVFGADHTGYVKRMKAAVAALSDDAVPLDIKLAQIVRLFKNGQEFKMSKRAGTFITVSDLVDEVGKDVARFIMLTRKNDTPFDFDFDKAVEQSKDNPVFYVQYAHARVHSVLRKAADAGINTSDLAAADLTLAAHEAELALAAKAAEWPRVVEIAARTNEPHRVALYLYDLASELHGLWNRGNDDLSLRFIQDDVAASQAKIALIRAVSVVIAHGLGILGVTPAEEMR</sequence>
<organism evidence="15 16">
    <name type="scientific">Pseudooctadecabacter jejudonensis</name>
    <dbReference type="NCBI Taxonomy" id="1391910"/>
    <lineage>
        <taxon>Bacteria</taxon>
        <taxon>Pseudomonadati</taxon>
        <taxon>Pseudomonadota</taxon>
        <taxon>Alphaproteobacteria</taxon>
        <taxon>Rhodobacterales</taxon>
        <taxon>Paracoccaceae</taxon>
        <taxon>Pseudooctadecabacter</taxon>
    </lineage>
</organism>
<feature type="short sequence motif" description="'HIGH' region" evidence="11">
    <location>
        <begin position="130"/>
        <end position="140"/>
    </location>
</feature>
<dbReference type="InterPro" id="IPR001412">
    <property type="entry name" value="aa-tRNA-synth_I_CS"/>
</dbReference>
<dbReference type="InterPro" id="IPR035684">
    <property type="entry name" value="ArgRS_core"/>
</dbReference>
<dbReference type="Proteomes" id="UP000193623">
    <property type="component" value="Unassembled WGS sequence"/>
</dbReference>
<dbReference type="InterPro" id="IPR005148">
    <property type="entry name" value="Arg-tRNA-synth_N"/>
</dbReference>
<dbReference type="OrthoDB" id="9803211at2"/>
<reference evidence="15 16" key="1">
    <citation type="submission" date="2017-03" db="EMBL/GenBank/DDBJ databases">
        <authorList>
            <person name="Afonso C.L."/>
            <person name="Miller P.J."/>
            <person name="Scott M.A."/>
            <person name="Spackman E."/>
            <person name="Goraichik I."/>
            <person name="Dimitrov K.M."/>
            <person name="Suarez D.L."/>
            <person name="Swayne D.E."/>
        </authorList>
    </citation>
    <scope>NUCLEOTIDE SEQUENCE [LARGE SCALE GENOMIC DNA]</scope>
    <source>
        <strain evidence="15 16">CECT 8397</strain>
    </source>
</reference>
<dbReference type="GO" id="GO:0005737">
    <property type="term" value="C:cytoplasm"/>
    <property type="evidence" value="ECO:0007669"/>
    <property type="project" value="UniProtKB-SubCell"/>
</dbReference>
<evidence type="ECO:0000256" key="1">
    <source>
        <dbReference type="ARBA" id="ARBA00004496"/>
    </source>
</evidence>
<keyword evidence="4 11" id="KW-0963">Cytoplasm</keyword>
<dbReference type="EC" id="6.1.1.19" evidence="11"/>
<dbReference type="PRINTS" id="PR01038">
    <property type="entry name" value="TRNASYNTHARG"/>
</dbReference>
<dbReference type="SUPFAM" id="SSF47323">
    <property type="entry name" value="Anticodon-binding domain of a subclass of class I aminoacyl-tRNA synthetases"/>
    <property type="match status" value="1"/>
</dbReference>
<evidence type="ECO:0000313" key="16">
    <source>
        <dbReference type="Proteomes" id="UP000193623"/>
    </source>
</evidence>
<dbReference type="PANTHER" id="PTHR11956:SF5">
    <property type="entry name" value="ARGININE--TRNA LIGASE, CYTOPLASMIC"/>
    <property type="match status" value="1"/>
</dbReference>
<dbReference type="PROSITE" id="PS00178">
    <property type="entry name" value="AA_TRNA_LIGASE_I"/>
    <property type="match status" value="1"/>
</dbReference>
<keyword evidence="5 11" id="KW-0436">Ligase</keyword>
<keyword evidence="7 11" id="KW-0067">ATP-binding</keyword>
<accession>A0A1Y5RJE5</accession>
<evidence type="ECO:0000259" key="14">
    <source>
        <dbReference type="SMART" id="SM01016"/>
    </source>
</evidence>
<evidence type="ECO:0000256" key="7">
    <source>
        <dbReference type="ARBA" id="ARBA00022840"/>
    </source>
</evidence>
<evidence type="ECO:0000313" key="15">
    <source>
        <dbReference type="EMBL" id="SLN18950.1"/>
    </source>
</evidence>
<proteinExistence type="inferred from homology"/>
<dbReference type="Pfam" id="PF00750">
    <property type="entry name" value="tRNA-synt_1d"/>
    <property type="match status" value="1"/>
</dbReference>
<evidence type="ECO:0000256" key="12">
    <source>
        <dbReference type="RuleBase" id="RU363038"/>
    </source>
</evidence>
<dbReference type="CDD" id="cd00671">
    <property type="entry name" value="ArgRS_core"/>
    <property type="match status" value="1"/>
</dbReference>
<evidence type="ECO:0000256" key="2">
    <source>
        <dbReference type="ARBA" id="ARBA00005594"/>
    </source>
</evidence>
<comment type="subunit">
    <text evidence="3 11">Monomer.</text>
</comment>
<dbReference type="Pfam" id="PF05746">
    <property type="entry name" value="DALR_1"/>
    <property type="match status" value="1"/>
</dbReference>
<evidence type="ECO:0000256" key="4">
    <source>
        <dbReference type="ARBA" id="ARBA00022490"/>
    </source>
</evidence>
<evidence type="ECO:0000259" key="13">
    <source>
        <dbReference type="SMART" id="SM00836"/>
    </source>
</evidence>